<feature type="region of interest" description="Disordered" evidence="1">
    <location>
        <begin position="220"/>
        <end position="258"/>
    </location>
</feature>
<protein>
    <submittedName>
        <fullName evidence="3">Uncharacterized protein</fullName>
    </submittedName>
</protein>
<name>A0ABP0VQN1_9BRYO</name>
<gene>
    <name evidence="3" type="ORF">CSSPJE1EN1_LOCUS2225</name>
</gene>
<accession>A0ABP0VQN1</accession>
<keyword evidence="4" id="KW-1185">Reference proteome</keyword>
<keyword evidence="2" id="KW-1133">Transmembrane helix</keyword>
<evidence type="ECO:0000256" key="1">
    <source>
        <dbReference type="SAM" id="MobiDB-lite"/>
    </source>
</evidence>
<feature type="transmembrane region" description="Helical" evidence="2">
    <location>
        <begin position="72"/>
        <end position="93"/>
    </location>
</feature>
<feature type="region of interest" description="Disordered" evidence="1">
    <location>
        <begin position="32"/>
        <end position="51"/>
    </location>
</feature>
<reference evidence="3" key="1">
    <citation type="submission" date="2024-02" db="EMBL/GenBank/DDBJ databases">
        <authorList>
            <consortium name="ELIXIR-Norway"/>
            <consortium name="Elixir Norway"/>
        </authorList>
    </citation>
    <scope>NUCLEOTIDE SEQUENCE</scope>
</reference>
<proteinExistence type="predicted"/>
<dbReference type="PANTHER" id="PTHR31672">
    <property type="entry name" value="BNACNNG10540D PROTEIN"/>
    <property type="match status" value="1"/>
</dbReference>
<keyword evidence="2" id="KW-0812">Transmembrane</keyword>
<evidence type="ECO:0000313" key="3">
    <source>
        <dbReference type="EMBL" id="CAK9256747.1"/>
    </source>
</evidence>
<evidence type="ECO:0000256" key="2">
    <source>
        <dbReference type="SAM" id="Phobius"/>
    </source>
</evidence>
<dbReference type="Proteomes" id="UP001497444">
    <property type="component" value="Chromosome 10"/>
</dbReference>
<dbReference type="PANTHER" id="PTHR31672:SF2">
    <property type="entry name" value="F-BOX DOMAIN-CONTAINING PROTEIN"/>
    <property type="match status" value="1"/>
</dbReference>
<dbReference type="InterPro" id="IPR050796">
    <property type="entry name" value="SCF_F-box_component"/>
</dbReference>
<sequence>MIPHGLAVQMGAKRLYSSCAAEAASNGNDADEYCTRMSSGEHDQSVPEEAEARKKIRKLNPQVEKKKKQAHVVMGGWGRVAFLHLILFCYFFTVEEVILNRITCAASVMAICAYQLEWTRKSRLEQFQQLRSCAEFVAREEYCPLCTLVDEDAQCWTFGFCLRTRKWVPLNLIPQSTDRVTALLPVASTPSGLLLYTQYGNASQEILLVNPLTKEGKILGLGNGSTVQEDSTGRNHDQNGDPDADEDESDDEEEDYGFDGQKSYEIPLIHILQEPGTEVMQIIMTGRELSSAELASRGLEKGEQVTEVYDSRTDTWTTSGKLCDGMRLAKYSSNAYYQGLVLTVGLYEPMSSGVDTCEDRGAAAYPYFLLAYNVGLREWSVYTRIVVPGCFVNHEHPQIVGCDGGIFLVTLFVCPTIQRAPGANEEDDDDDERTPSAFSHQVVIYKFMPSTLGFARITATFTYISVEPFRDLCKCVGGNGKICIGLTDRALGYYDVRQDKWHKYPELSLDSDSEEDDDEEELRYVGVSYRPNLNTRVH</sequence>
<organism evidence="3 4">
    <name type="scientific">Sphagnum jensenii</name>
    <dbReference type="NCBI Taxonomy" id="128206"/>
    <lineage>
        <taxon>Eukaryota</taxon>
        <taxon>Viridiplantae</taxon>
        <taxon>Streptophyta</taxon>
        <taxon>Embryophyta</taxon>
        <taxon>Bryophyta</taxon>
        <taxon>Sphagnophytina</taxon>
        <taxon>Sphagnopsida</taxon>
        <taxon>Sphagnales</taxon>
        <taxon>Sphagnaceae</taxon>
        <taxon>Sphagnum</taxon>
    </lineage>
</organism>
<feature type="compositionally biased region" description="Basic and acidic residues" evidence="1">
    <location>
        <begin position="39"/>
        <end position="51"/>
    </location>
</feature>
<keyword evidence="2" id="KW-0472">Membrane</keyword>
<dbReference type="EMBL" id="OZ020105">
    <property type="protein sequence ID" value="CAK9256747.1"/>
    <property type="molecule type" value="Genomic_DNA"/>
</dbReference>
<evidence type="ECO:0000313" key="4">
    <source>
        <dbReference type="Proteomes" id="UP001497444"/>
    </source>
</evidence>
<feature type="compositionally biased region" description="Acidic residues" evidence="1">
    <location>
        <begin position="240"/>
        <end position="257"/>
    </location>
</feature>